<protein>
    <submittedName>
        <fullName evidence="4">Putative transcription factor lepB</fullName>
    </submittedName>
</protein>
<dbReference type="Proteomes" id="UP000469559">
    <property type="component" value="Unassembled WGS sequence"/>
</dbReference>
<feature type="region of interest" description="Disordered" evidence="3">
    <location>
        <begin position="724"/>
        <end position="764"/>
    </location>
</feature>
<dbReference type="AlphaFoldDB" id="A0A8T9BL87"/>
<feature type="compositionally biased region" description="Basic and acidic residues" evidence="3">
    <location>
        <begin position="732"/>
        <end position="747"/>
    </location>
</feature>
<dbReference type="CDD" id="cd12148">
    <property type="entry name" value="fungal_TF_MHR"/>
    <property type="match status" value="1"/>
</dbReference>
<dbReference type="GO" id="GO:0005634">
    <property type="term" value="C:nucleus"/>
    <property type="evidence" value="ECO:0007669"/>
    <property type="project" value="UniProtKB-SubCell"/>
</dbReference>
<dbReference type="OrthoDB" id="410267at2759"/>
<keyword evidence="5" id="KW-1185">Reference proteome</keyword>
<dbReference type="PANTHER" id="PTHR31001">
    <property type="entry name" value="UNCHARACTERIZED TRANSCRIPTIONAL REGULATORY PROTEIN"/>
    <property type="match status" value="1"/>
</dbReference>
<sequence length="809" mass="90972">MSRKPQTCAECSRGSAQWCRLANVAHAVERQASHPSAYPPPGGSEAIGDSMDSTLNERLLGLVTRLSNRVEHLEARMDTIGPEKRPLPQDDEVDCLEEDVSPSLSTRRRSKQPRISQNEMCRVLTNTEDSERQKETGIKPSLPELDAEVEDAATVLEFLAWGRLKDSNITTGLRDTSGDSALGSEKDTIQTTQTWGLSPTSVSGSQSIDTLQISQIQDLLPSKAQAFLLVEYHAEWLLFMHCSFHAQTLRRDLEKFYLNDQGNINMTSSGLQWTALLFAVICGSMTCAKPAQIGDWGFVEGNQSSLAKQWYQASVECLSAAKYQQNHSRSIRRSDDCEFHYLRSLTRVRPRVIMETHADRSRFSNSQSVLLAAAVRIAQSLGLHRLGKPKSSTRENANYDPAERVQQEIGRRVWQQLTIQDWFSVPFSETYCVNPLHFSTNAPLHCDEETMRPTPLSSPTIMSYGNFLFRVACLMPALLDQSSRTHTLEAKYDEVLRFDQMMRELVVSELPPCLNSQTPIEPQWPRWVLLARRCLTVTSAHKIIMIHRSFLGMSFHDKRYAFTRRTCLSAAKTIINEVKQDLPDESPIIWTTQAFSVAAAIILSLDNFSRHQSAQEYIDNRQLVLDVIKFLSGSISISSIASRGTRLLVGLLAEEEKHTQIPDTRQNLRGESQRAHGEIAVSKSGDKSLNISAFVKKFCQQDQAPPGSSPIADSHMPLWLQQETSTQSYSNARRESQEMYTASRDRSCAASNSRMPPPPSMNDAFDPTAGRRQHEYPPNPFTQAFSDNFDIRNVNWFDDLLGLAPSHSI</sequence>
<feature type="compositionally biased region" description="Basic and acidic residues" evidence="3">
    <location>
        <begin position="77"/>
        <end position="88"/>
    </location>
</feature>
<name>A0A8T9BL87_9HELO</name>
<comment type="subcellular location">
    <subcellularLocation>
        <location evidence="1">Nucleus</location>
    </subcellularLocation>
</comment>
<reference evidence="4 5" key="1">
    <citation type="submission" date="2018-05" db="EMBL/GenBank/DDBJ databases">
        <title>Whole genome sequencing for identification of molecular markers to develop diagnostic detection tools for the regulated plant pathogen Lachnellula willkommii.</title>
        <authorList>
            <person name="Giroux E."/>
            <person name="Bilodeau G."/>
        </authorList>
    </citation>
    <scope>NUCLEOTIDE SEQUENCE [LARGE SCALE GENOMIC DNA]</scope>
    <source>
        <strain evidence="4 5">CBS 203.66</strain>
    </source>
</reference>
<feature type="region of interest" description="Disordered" evidence="3">
    <location>
        <begin position="77"/>
        <end position="118"/>
    </location>
</feature>
<feature type="region of interest" description="Disordered" evidence="3">
    <location>
        <begin position="31"/>
        <end position="50"/>
    </location>
</feature>
<feature type="compositionally biased region" description="Acidic residues" evidence="3">
    <location>
        <begin position="89"/>
        <end position="100"/>
    </location>
</feature>
<organism evidence="4 5">
    <name type="scientific">Lachnellula arida</name>
    <dbReference type="NCBI Taxonomy" id="1316785"/>
    <lineage>
        <taxon>Eukaryota</taxon>
        <taxon>Fungi</taxon>
        <taxon>Dikarya</taxon>
        <taxon>Ascomycota</taxon>
        <taxon>Pezizomycotina</taxon>
        <taxon>Leotiomycetes</taxon>
        <taxon>Helotiales</taxon>
        <taxon>Lachnaceae</taxon>
        <taxon>Lachnellula</taxon>
    </lineage>
</organism>
<evidence type="ECO:0000313" key="5">
    <source>
        <dbReference type="Proteomes" id="UP000469559"/>
    </source>
</evidence>
<evidence type="ECO:0000256" key="1">
    <source>
        <dbReference type="ARBA" id="ARBA00004123"/>
    </source>
</evidence>
<gene>
    <name evidence="4" type="primary">lepB_2</name>
    <name evidence="4" type="ORF">LARI1_G000849</name>
</gene>
<dbReference type="EMBL" id="QGMF01000128">
    <property type="protein sequence ID" value="TVY19089.1"/>
    <property type="molecule type" value="Genomic_DNA"/>
</dbReference>
<dbReference type="InterPro" id="IPR050613">
    <property type="entry name" value="Sec_Metabolite_Reg"/>
</dbReference>
<accession>A0A8T9BL87</accession>
<feature type="region of interest" description="Disordered" evidence="3">
    <location>
        <begin position="660"/>
        <end position="680"/>
    </location>
</feature>
<comment type="caution">
    <text evidence="4">The sequence shown here is derived from an EMBL/GenBank/DDBJ whole genome shotgun (WGS) entry which is preliminary data.</text>
</comment>
<evidence type="ECO:0000313" key="4">
    <source>
        <dbReference type="EMBL" id="TVY19089.1"/>
    </source>
</evidence>
<feature type="compositionally biased region" description="Basic and acidic residues" evidence="3">
    <location>
        <begin position="660"/>
        <end position="677"/>
    </location>
</feature>
<dbReference type="PANTHER" id="PTHR31001:SF90">
    <property type="entry name" value="CENTROMERE DNA-BINDING PROTEIN COMPLEX CBF3 SUBUNIT B"/>
    <property type="match status" value="1"/>
</dbReference>
<keyword evidence="2" id="KW-0539">Nucleus</keyword>
<proteinExistence type="predicted"/>
<evidence type="ECO:0000256" key="3">
    <source>
        <dbReference type="SAM" id="MobiDB-lite"/>
    </source>
</evidence>
<evidence type="ECO:0000256" key="2">
    <source>
        <dbReference type="ARBA" id="ARBA00023242"/>
    </source>
</evidence>